<dbReference type="PROSITE" id="PS51733">
    <property type="entry name" value="BPL_LPL_CATALYTIC"/>
    <property type="match status" value="1"/>
</dbReference>
<dbReference type="Proteomes" id="UP000741013">
    <property type="component" value="Unassembled WGS sequence"/>
</dbReference>
<sequence>MNHRSAPVDAAALRAALLQPAGPYAAIDVVASTGSTNADLRVAATADDGEDAEDRTVLIAEEQTAGVGRRARDWRSPKGAGIYLSVLLRPREVTFAGLGSLAVVAGLALVDVAEQLGVDAVLKWPNDVLAGPDRAKCAGVLSEALSSEEIGVVLGIGLNVLPLKEKVPPGPGGLPATSLAEQGARTTDRTEIARLLLTAFAERESRWRAAGGDLARAGLLADYRRHCATIGQGVNIITPDGGAVPGEAVDVDPSGQLVLQGPGGERRTIFAGDVVHLRPN</sequence>
<dbReference type="InterPro" id="IPR003142">
    <property type="entry name" value="BPL_C"/>
</dbReference>
<reference evidence="7 8" key="1">
    <citation type="submission" date="2021-03" db="EMBL/GenBank/DDBJ databases">
        <title>Sequencing the genomes of 1000 actinobacteria strains.</title>
        <authorList>
            <person name="Klenk H.-P."/>
        </authorList>
    </citation>
    <scope>NUCLEOTIDE SEQUENCE [LARGE SCALE GENOMIC DNA]</scope>
    <source>
        <strain evidence="7 8">DSM 45510</strain>
    </source>
</reference>
<evidence type="ECO:0000256" key="1">
    <source>
        <dbReference type="ARBA" id="ARBA00022598"/>
    </source>
</evidence>
<dbReference type="PANTHER" id="PTHR12835">
    <property type="entry name" value="BIOTIN PROTEIN LIGASE"/>
    <property type="match status" value="1"/>
</dbReference>
<keyword evidence="8" id="KW-1185">Reference proteome</keyword>
<organism evidence="7 8">
    <name type="scientific">Amycolatopsis magusensis</name>
    <dbReference type="NCBI Taxonomy" id="882444"/>
    <lineage>
        <taxon>Bacteria</taxon>
        <taxon>Bacillati</taxon>
        <taxon>Actinomycetota</taxon>
        <taxon>Actinomycetes</taxon>
        <taxon>Pseudonocardiales</taxon>
        <taxon>Pseudonocardiaceae</taxon>
        <taxon>Amycolatopsis</taxon>
    </lineage>
</organism>
<evidence type="ECO:0000313" key="8">
    <source>
        <dbReference type="Proteomes" id="UP000741013"/>
    </source>
</evidence>
<evidence type="ECO:0000313" key="7">
    <source>
        <dbReference type="EMBL" id="MBP2180716.1"/>
    </source>
</evidence>
<evidence type="ECO:0000259" key="6">
    <source>
        <dbReference type="PROSITE" id="PS51733"/>
    </source>
</evidence>
<dbReference type="Pfam" id="PF02237">
    <property type="entry name" value="BPL_C"/>
    <property type="match status" value="1"/>
</dbReference>
<dbReference type="InterPro" id="IPR008988">
    <property type="entry name" value="Transcriptional_repressor_C"/>
</dbReference>
<dbReference type="InterPro" id="IPR045864">
    <property type="entry name" value="aa-tRNA-synth_II/BPL/LPL"/>
</dbReference>
<accession>A0ABS4PQ19</accession>
<gene>
    <name evidence="7" type="ORF">JOM49_002242</name>
</gene>
<proteinExistence type="predicted"/>
<dbReference type="SUPFAM" id="SSF50037">
    <property type="entry name" value="C-terminal domain of transcriptional repressors"/>
    <property type="match status" value="1"/>
</dbReference>
<dbReference type="CDD" id="cd16442">
    <property type="entry name" value="BPL"/>
    <property type="match status" value="1"/>
</dbReference>
<dbReference type="RefSeq" id="WP_282772184.1">
    <property type="nucleotide sequence ID" value="NZ_JAGGMS010000001.1"/>
</dbReference>
<protein>
    <recommendedName>
        <fullName evidence="5">biotin--[biotin carboxyl-carrier protein] ligase</fullName>
        <ecNumber evidence="5">6.3.4.15</ecNumber>
    </recommendedName>
</protein>
<dbReference type="SUPFAM" id="SSF55681">
    <property type="entry name" value="Class II aaRS and biotin synthetases"/>
    <property type="match status" value="1"/>
</dbReference>
<dbReference type="Gene3D" id="3.30.930.10">
    <property type="entry name" value="Bira Bifunctional Protein, Domain 2"/>
    <property type="match status" value="1"/>
</dbReference>
<dbReference type="InterPro" id="IPR004143">
    <property type="entry name" value="BPL_LPL_catalytic"/>
</dbReference>
<dbReference type="Gene3D" id="2.30.30.100">
    <property type="match status" value="1"/>
</dbReference>
<dbReference type="EC" id="6.3.4.15" evidence="5"/>
<keyword evidence="4" id="KW-0092">Biotin</keyword>
<evidence type="ECO:0000256" key="4">
    <source>
        <dbReference type="ARBA" id="ARBA00023267"/>
    </source>
</evidence>
<keyword evidence="3" id="KW-0067">ATP-binding</keyword>
<dbReference type="InterPro" id="IPR004408">
    <property type="entry name" value="Biotin_CoA_COase_ligase"/>
</dbReference>
<evidence type="ECO:0000256" key="2">
    <source>
        <dbReference type="ARBA" id="ARBA00022741"/>
    </source>
</evidence>
<dbReference type="PANTHER" id="PTHR12835:SF5">
    <property type="entry name" value="BIOTIN--PROTEIN LIGASE"/>
    <property type="match status" value="1"/>
</dbReference>
<dbReference type="NCBIfam" id="TIGR00121">
    <property type="entry name" value="birA_ligase"/>
    <property type="match status" value="1"/>
</dbReference>
<evidence type="ECO:0000256" key="5">
    <source>
        <dbReference type="ARBA" id="ARBA00024227"/>
    </source>
</evidence>
<dbReference type="EMBL" id="JAGGMS010000001">
    <property type="protein sequence ID" value="MBP2180716.1"/>
    <property type="molecule type" value="Genomic_DNA"/>
</dbReference>
<name>A0ABS4PQ19_9PSEU</name>
<feature type="domain" description="BPL/LPL catalytic" evidence="6">
    <location>
        <begin position="25"/>
        <end position="208"/>
    </location>
</feature>
<keyword evidence="2" id="KW-0547">Nucleotide-binding</keyword>
<evidence type="ECO:0000256" key="3">
    <source>
        <dbReference type="ARBA" id="ARBA00022840"/>
    </source>
</evidence>
<comment type="caution">
    <text evidence="7">The sequence shown here is derived from an EMBL/GenBank/DDBJ whole genome shotgun (WGS) entry which is preliminary data.</text>
</comment>
<keyword evidence="1 7" id="KW-0436">Ligase</keyword>
<dbReference type="GO" id="GO:0004077">
    <property type="term" value="F:biotin--[biotin carboxyl-carrier protein] ligase activity"/>
    <property type="evidence" value="ECO:0007669"/>
    <property type="project" value="UniProtKB-EC"/>
</dbReference>
<dbReference type="Pfam" id="PF03099">
    <property type="entry name" value="BPL_LplA_LipB"/>
    <property type="match status" value="1"/>
</dbReference>